<dbReference type="AlphaFoldDB" id="A0A1Y6L5R1"/>
<dbReference type="PANTHER" id="PTHR30189:SF1">
    <property type="entry name" value="LPS-ASSEMBLY PROTEIN LPTD"/>
    <property type="match status" value="1"/>
</dbReference>
<evidence type="ECO:0000256" key="2">
    <source>
        <dbReference type="ARBA" id="ARBA00023136"/>
    </source>
</evidence>
<dbReference type="GO" id="GO:0015920">
    <property type="term" value="P:lipopolysaccharide transport"/>
    <property type="evidence" value="ECO:0007669"/>
    <property type="project" value="InterPro"/>
</dbReference>
<proteinExistence type="inferred from homology"/>
<feature type="chain" id="PRO_5013407683" description="LPS-assembly protein LptD" evidence="4">
    <location>
        <begin position="24"/>
        <end position="802"/>
    </location>
</feature>
<evidence type="ECO:0000256" key="3">
    <source>
        <dbReference type="ARBA" id="ARBA00023237"/>
    </source>
</evidence>
<dbReference type="InterPro" id="IPR020889">
    <property type="entry name" value="LipoPS_assembly_LptD"/>
</dbReference>
<feature type="domain" description="LptD C-terminal" evidence="7">
    <location>
        <begin position="320"/>
        <end position="711"/>
    </location>
</feature>
<organism evidence="8 9">
    <name type="scientific">Photobacterium aquimaris</name>
    <dbReference type="NCBI Taxonomy" id="512643"/>
    <lineage>
        <taxon>Bacteria</taxon>
        <taxon>Pseudomonadati</taxon>
        <taxon>Pseudomonadota</taxon>
        <taxon>Gammaproteobacteria</taxon>
        <taxon>Vibrionales</taxon>
        <taxon>Vibrionaceae</taxon>
        <taxon>Photobacterium</taxon>
    </lineage>
</organism>
<evidence type="ECO:0000259" key="7">
    <source>
        <dbReference type="Pfam" id="PF04453"/>
    </source>
</evidence>
<keyword evidence="3 4" id="KW-0998">Cell outer membrane</keyword>
<accession>A0A1Y6L5R1</accession>
<dbReference type="HAMAP" id="MF_01411">
    <property type="entry name" value="LPS_assembly_LptD"/>
    <property type="match status" value="1"/>
</dbReference>
<evidence type="ECO:0000256" key="1">
    <source>
        <dbReference type="ARBA" id="ARBA00022729"/>
    </source>
</evidence>
<evidence type="ECO:0000259" key="6">
    <source>
        <dbReference type="Pfam" id="PF03968"/>
    </source>
</evidence>
<comment type="subunit">
    <text evidence="4">Component of the lipopolysaccharide transport and assembly complex. Interacts with LptE and LptA.</text>
</comment>
<reference evidence="9" key="1">
    <citation type="submission" date="2017-06" db="EMBL/GenBank/DDBJ databases">
        <authorList>
            <person name="Rodrigo-Torres L."/>
            <person name="Arahal R. D."/>
            <person name="Lucena T."/>
        </authorList>
    </citation>
    <scope>NUCLEOTIDE SEQUENCE [LARGE SCALE GENOMIC DNA]</scope>
    <source>
        <strain evidence="9">type strain: CECT 9192</strain>
    </source>
</reference>
<dbReference type="InterPro" id="IPR050218">
    <property type="entry name" value="LptD"/>
</dbReference>
<name>A0A1Y6L5R1_9GAMM</name>
<dbReference type="NCBIfam" id="NF002997">
    <property type="entry name" value="PRK03761.1"/>
    <property type="match status" value="1"/>
</dbReference>
<keyword evidence="1 4" id="KW-0732">Signal</keyword>
<evidence type="ECO:0000313" key="9">
    <source>
        <dbReference type="Proteomes" id="UP000196485"/>
    </source>
</evidence>
<dbReference type="Proteomes" id="UP000196485">
    <property type="component" value="Unassembled WGS sequence"/>
</dbReference>
<gene>
    <name evidence="4 8" type="primary">lptD</name>
    <name evidence="8" type="ORF">PAQU9191_03197</name>
</gene>
<dbReference type="PANTHER" id="PTHR30189">
    <property type="entry name" value="LPS-ASSEMBLY PROTEIN"/>
    <property type="match status" value="1"/>
</dbReference>
<dbReference type="GO" id="GO:0009279">
    <property type="term" value="C:cell outer membrane"/>
    <property type="evidence" value="ECO:0007669"/>
    <property type="project" value="UniProtKB-SubCell"/>
</dbReference>
<evidence type="ECO:0000256" key="4">
    <source>
        <dbReference type="HAMAP-Rule" id="MF_01411"/>
    </source>
</evidence>
<comment type="function">
    <text evidence="4">Together with LptE, is involved in the assembly of lipopolysaccharide (LPS) at the surface of the outer membrane.</text>
</comment>
<dbReference type="Pfam" id="PF04453">
    <property type="entry name" value="LptD"/>
    <property type="match status" value="1"/>
</dbReference>
<feature type="region of interest" description="Disordered" evidence="5">
    <location>
        <begin position="28"/>
        <end position="50"/>
    </location>
</feature>
<dbReference type="RefSeq" id="WP_087821633.1">
    <property type="nucleotide sequence ID" value="NZ_FYAH01000008.1"/>
</dbReference>
<feature type="compositionally biased region" description="Polar residues" evidence="5">
    <location>
        <begin position="28"/>
        <end position="38"/>
    </location>
</feature>
<dbReference type="InterPro" id="IPR005653">
    <property type="entry name" value="OstA-like_N"/>
</dbReference>
<protein>
    <recommendedName>
        <fullName evidence="4">LPS-assembly protein LptD</fullName>
    </recommendedName>
</protein>
<feature type="signal peptide" evidence="4">
    <location>
        <begin position="1"/>
        <end position="23"/>
    </location>
</feature>
<comment type="caution">
    <text evidence="4">Lacks conserved residue(s) required for the propagation of feature annotation.</text>
</comment>
<dbReference type="Gene3D" id="2.60.450.10">
    <property type="entry name" value="Lipopolysaccharide (LPS) transport protein A like domain"/>
    <property type="match status" value="1"/>
</dbReference>
<feature type="domain" description="Organic solvent tolerance-like N-terminal" evidence="6">
    <location>
        <begin position="77"/>
        <end position="206"/>
    </location>
</feature>
<evidence type="ECO:0000313" key="8">
    <source>
        <dbReference type="EMBL" id="SMY17878.1"/>
    </source>
</evidence>
<comment type="similarity">
    <text evidence="4">Belongs to the LptD family.</text>
</comment>
<dbReference type="InterPro" id="IPR007543">
    <property type="entry name" value="LptD_C"/>
</dbReference>
<sequence length="802" mass="90811" precursor="true">MSLTSHSLLATMISLALYGPAMAADITPTSGDSHNQPTIADPANDASHGSKDPLAMVRGVCIPEKDRQQDTNNEPIHISANRVEAQQNKTAVYSGDVVVKQGTRTIVADKATLQQPDNIVTANGNVFYQDGGMDIDAKRLTSDLDTKDAQMDDAVYQMTCQPGRGDAKLIERRNVDGTQFYEMKDGTYTTCPSRDKSWRFAAGSLEREGESPFADLYNARFEVLDFPIFYLPWLRVPVTDQRLTGFLYPSITYGSKNGMELETPFYWNIAPNYDLTFTPKYMNHRGLQLTSEFRYLTDFGQGKMIGEYLGHDKKHQDYDKRWGIQWTHSGIINKNWLLNIDYSKVSDPKYFDDVDSIIGQREDNNLLQTASLAYRNANWDTSLMVRDFQPLTESGEGTQYRLMPQLSSTYYKSDLPYGLDFTLPMSISKFDTDDRAKPTADRVTFDPTLTLPYATPWWSVTTQAKLNYAHYNQQFDAKYNPNLSTLDKTVDRTVPEFRVNSSLYFERDTSIMGEHYTQSLEPQLQYLYVKNVDQSGIYNPVNYNGGGYDSTRLQQDYYGLFSDRTYSGQDYIAPANQFTVGATTRYYDANFKERFTLSLGQIFYIDKPVADGSEAKSYSATALETEFNLDDNLFFKSSMQYDSSENEVQQGSTAVEYRNGRVFIQPSYRYVSSNYLNQYVANPNPVIPNTNGKRDGISQLGLSTGFPINDNIDITADYFQDMNVNKMLESRVGLVYRSACWMIGLSYNRYAKDPLSQDFTEYDSNVSFSFSLLGLQGARPLGQASDDGGNILGYADPFTLKN</sequence>
<dbReference type="GO" id="GO:0043165">
    <property type="term" value="P:Gram-negative-bacterium-type cell outer membrane assembly"/>
    <property type="evidence" value="ECO:0007669"/>
    <property type="project" value="UniProtKB-UniRule"/>
</dbReference>
<evidence type="ECO:0000256" key="5">
    <source>
        <dbReference type="SAM" id="MobiDB-lite"/>
    </source>
</evidence>
<keyword evidence="2 4" id="KW-0472">Membrane</keyword>
<keyword evidence="9" id="KW-1185">Reference proteome</keyword>
<comment type="subcellular location">
    <subcellularLocation>
        <location evidence="4">Cell outer membrane</location>
    </subcellularLocation>
</comment>
<dbReference type="Pfam" id="PF03968">
    <property type="entry name" value="LptD_N"/>
    <property type="match status" value="1"/>
</dbReference>
<dbReference type="GO" id="GO:1990351">
    <property type="term" value="C:transporter complex"/>
    <property type="evidence" value="ECO:0007669"/>
    <property type="project" value="TreeGrafter"/>
</dbReference>
<dbReference type="EMBL" id="FYAH01000008">
    <property type="protein sequence ID" value="SMY17878.1"/>
    <property type="molecule type" value="Genomic_DNA"/>
</dbReference>